<sequence>MFSAIRLSVVFLLVMAFLAGCGGDDVNVAPPPEEPKVSPVVTGAISTSNVSVKISFSKAMSNSAIDINNYSIVQETVNGEVGYLKITGATFVGSDRSSVIVSTLSQNEVTYRVVVVDVTDRQGLALQVEPINGQGFVSANTAVFAGSPPGIGEVTDSDGDGLADNDEQLGWLVRVKNTSGEFDIREVSSDPFNPDTDGDGLSDLVERNLLTDPRRFDSDSDGLSDAHEFNGVFSSPTSQDSDQDGLSDGAEVTFFKTSPLLSDTDGDQIGDEDEVILANRNPRLSDLPQPRFRVESIGLELDVRFSETDSQGSVTSTQETFSSTLSQSNSRTNTRTSEIGDKVSAGISAKTGFDATVGIGVGIGTKFSTEFQLTAGYEHSWSSSWSDETAKSTQQEYNKSLTSSREVTENTSLTRSVEAARISTLVYLSSVSDVAFTLRDIEVSALVDDPNDPGTYVPVATLVPASSNSEYNLGPLRGEIGPIIFTAKDIFPGQVERLMRDPSGVVFKISNYNVEDENGRNFAYSSQDVTDRTTTITFDYGGVDPVESYRIASSFGQPISVVAPKIALNKGISEEEVRYAYGIKDGDNVSPISFDLDGKNIGVQFHTIMQDVIGLTRYEAANDAPESEWFNSYATEIIPGSGGVERITRIRNFKNDPSLYKSWMVLTKSGLILNGGLSFGDGQSVKVNDQELSPSTGVLFGLVKDEDLDEIPARLESLHACDDASKDSDGDSLPDYFEVFGTKEVNGISEPSYVFIDEDEDESETVFNRWIINLEEGPSYEAFSSCNTSDTDNDGIEDHLEYGTANQYVTDPSSQDTDNDGIGDFEEISGFVSFLRDTEGLLDDNPDDISTCRDAQDSEIIAAGFSLSDFPEKRAVFCFTNPLDRDTDGDGVPDGTELPIYANPNVKDIDDIGDFDGDGLLGFEENNGWIVTARVAADNFESVCDPSLPDSQGCQKFGQLPTSEPTVVDTDGDGLNDFEEFSILTHPRLADTDKDGRPDQQETEVDPVTNPLDWDSDNDVFSDNEEILGWLVTVVGSEPYRVSSDPNFDDVDNDQLSDGFEKGLGTDPNKFNTDEDQYVFSDKEEQILGLNPLETNDVCVGVTFTLETTLSGANNDVNDVTVDLNIKPTDAAISSEFLYSQNKSAGRSGVQKYGPVFTILKPGQEFVVQAQTAVAHLETGPTSPAKSGNKTSSPYSFSLFSSPDGLNESDSTTFTNFVSEIDGISMTVVWDVDVLTAANADDGSITPNNRRQCQPGKTVVVNDDGAVTDEDRPVAN</sequence>
<feature type="compositionally biased region" description="Low complexity" evidence="5">
    <location>
        <begin position="238"/>
        <end position="249"/>
    </location>
</feature>
<comment type="caution">
    <text evidence="8">The sequence shown here is derived from an EMBL/GenBank/DDBJ whole genome shotgun (WGS) entry which is preliminary data.</text>
</comment>
<feature type="compositionally biased region" description="Basic and acidic residues" evidence="5">
    <location>
        <begin position="212"/>
        <end position="228"/>
    </location>
</feature>
<keyword evidence="9" id="KW-1185">Reference proteome</keyword>
<dbReference type="PROSITE" id="PS51257">
    <property type="entry name" value="PROKAR_LIPOPROTEIN"/>
    <property type="match status" value="1"/>
</dbReference>
<feature type="compositionally biased region" description="Low complexity" evidence="5">
    <location>
        <begin position="320"/>
        <end position="336"/>
    </location>
</feature>
<feature type="chain" id="PRO_5026977094" description="Protective antigen Ca-binding domain-containing protein" evidence="6">
    <location>
        <begin position="20"/>
        <end position="1276"/>
    </location>
</feature>
<name>A0A6N7LWI6_9GAMM</name>
<feature type="signal peptide" evidence="6">
    <location>
        <begin position="1"/>
        <end position="19"/>
    </location>
</feature>
<dbReference type="InterPro" id="IPR053180">
    <property type="entry name" value="Ca-binding_acidic-repeat"/>
</dbReference>
<keyword evidence="4" id="KW-0106">Calcium</keyword>
<dbReference type="PANTHER" id="PTHR37467:SF1">
    <property type="entry name" value="EXPORTED CALCIUM-BINDING GLYCOPROTEIN"/>
    <property type="match status" value="1"/>
</dbReference>
<dbReference type="EMBL" id="WIRE01000001">
    <property type="protein sequence ID" value="MQX53564.1"/>
    <property type="molecule type" value="Genomic_DNA"/>
</dbReference>
<accession>A0A6N7LWI6</accession>
<reference evidence="8 9" key="1">
    <citation type="submission" date="2019-10" db="EMBL/GenBank/DDBJ databases">
        <title>Alcanivorax sp.PA15-N-34 draft genome sequence.</title>
        <authorList>
            <person name="Liao X."/>
            <person name="Shao Z."/>
        </authorList>
    </citation>
    <scope>NUCLEOTIDE SEQUENCE [LARGE SCALE GENOMIC DNA]</scope>
    <source>
        <strain evidence="8 9">PA15-N-34</strain>
    </source>
</reference>
<keyword evidence="3 6" id="KW-0732">Signal</keyword>
<dbReference type="InterPro" id="IPR059100">
    <property type="entry name" value="TSP3_bac"/>
</dbReference>
<evidence type="ECO:0000256" key="3">
    <source>
        <dbReference type="ARBA" id="ARBA00022729"/>
    </source>
</evidence>
<keyword evidence="2" id="KW-0964">Secreted</keyword>
<dbReference type="AlphaFoldDB" id="A0A6N7LWI6"/>
<dbReference type="PANTHER" id="PTHR37467">
    <property type="entry name" value="EXPORTED CALCIUM-BINDING GLYCOPROTEIN-RELATED"/>
    <property type="match status" value="1"/>
</dbReference>
<feature type="compositionally biased region" description="Basic and acidic residues" evidence="5">
    <location>
        <begin position="988"/>
        <end position="1000"/>
    </location>
</feature>
<comment type="subcellular location">
    <subcellularLocation>
        <location evidence="1">Secreted</location>
    </subcellularLocation>
</comment>
<evidence type="ECO:0000313" key="8">
    <source>
        <dbReference type="EMBL" id="MQX53564.1"/>
    </source>
</evidence>
<dbReference type="InterPro" id="IPR014755">
    <property type="entry name" value="Cu-Rt/internalin_Ig-like"/>
</dbReference>
<evidence type="ECO:0000313" key="9">
    <source>
        <dbReference type="Proteomes" id="UP000469421"/>
    </source>
</evidence>
<evidence type="ECO:0000259" key="7">
    <source>
        <dbReference type="Pfam" id="PF03495"/>
    </source>
</evidence>
<dbReference type="RefSeq" id="WP_153500942.1">
    <property type="nucleotide sequence ID" value="NZ_WIRE01000001.1"/>
</dbReference>
<dbReference type="InterPro" id="IPR028974">
    <property type="entry name" value="TSP_type-3_rpt"/>
</dbReference>
<organism evidence="8 9">
    <name type="scientific">Alcanivorax sediminis</name>
    <dbReference type="NCBI Taxonomy" id="2663008"/>
    <lineage>
        <taxon>Bacteria</taxon>
        <taxon>Pseudomonadati</taxon>
        <taxon>Pseudomonadota</taxon>
        <taxon>Gammaproteobacteria</taxon>
        <taxon>Oceanospirillales</taxon>
        <taxon>Alcanivoracaceae</taxon>
        <taxon>Alcanivorax</taxon>
    </lineage>
</organism>
<feature type="region of interest" description="Disordered" evidence="5">
    <location>
        <begin position="212"/>
        <end position="249"/>
    </location>
</feature>
<dbReference type="GO" id="GO:0005509">
    <property type="term" value="F:calcium ion binding"/>
    <property type="evidence" value="ECO:0007669"/>
    <property type="project" value="InterPro"/>
</dbReference>
<protein>
    <recommendedName>
        <fullName evidence="7">Protective antigen Ca-binding domain-containing protein</fullName>
    </recommendedName>
</protein>
<evidence type="ECO:0000256" key="5">
    <source>
        <dbReference type="SAM" id="MobiDB-lite"/>
    </source>
</evidence>
<dbReference type="Pfam" id="PF03495">
    <property type="entry name" value="Binary_toxB"/>
    <property type="match status" value="1"/>
</dbReference>
<dbReference type="InterPro" id="IPR035088">
    <property type="entry name" value="PA_Ca-bd"/>
</dbReference>
<feature type="compositionally biased region" description="Polar residues" evidence="5">
    <location>
        <begin position="308"/>
        <end position="319"/>
    </location>
</feature>
<feature type="domain" description="Protective antigen Ca-binding" evidence="7">
    <location>
        <begin position="806"/>
        <end position="832"/>
    </location>
</feature>
<dbReference type="Proteomes" id="UP000469421">
    <property type="component" value="Unassembled WGS sequence"/>
</dbReference>
<feature type="region of interest" description="Disordered" evidence="5">
    <location>
        <begin position="986"/>
        <end position="1013"/>
    </location>
</feature>
<gene>
    <name evidence="8" type="ORF">GFN93_09910</name>
</gene>
<feature type="region of interest" description="Disordered" evidence="5">
    <location>
        <begin position="307"/>
        <end position="336"/>
    </location>
</feature>
<dbReference type="Gene3D" id="4.10.1080.10">
    <property type="entry name" value="TSP type-3 repeat"/>
    <property type="match status" value="1"/>
</dbReference>
<proteinExistence type="predicted"/>
<dbReference type="Pfam" id="PF18884">
    <property type="entry name" value="TSP3_bac"/>
    <property type="match status" value="5"/>
</dbReference>
<evidence type="ECO:0000256" key="6">
    <source>
        <dbReference type="SAM" id="SignalP"/>
    </source>
</evidence>
<evidence type="ECO:0000256" key="1">
    <source>
        <dbReference type="ARBA" id="ARBA00004613"/>
    </source>
</evidence>
<evidence type="ECO:0000256" key="2">
    <source>
        <dbReference type="ARBA" id="ARBA00022525"/>
    </source>
</evidence>
<dbReference type="Gene3D" id="2.60.40.1220">
    <property type="match status" value="1"/>
</dbReference>
<evidence type="ECO:0000256" key="4">
    <source>
        <dbReference type="ARBA" id="ARBA00022837"/>
    </source>
</evidence>